<dbReference type="InterPro" id="IPR004360">
    <property type="entry name" value="Glyas_Fos-R_dOase_dom"/>
</dbReference>
<protein>
    <recommendedName>
        <fullName evidence="1">VOC domain-containing protein</fullName>
    </recommendedName>
</protein>
<accession>A0A919NGX5</accession>
<comment type="caution">
    <text evidence="2">The sequence shown here is derived from an EMBL/GenBank/DDBJ whole genome shotgun (WGS) entry which is preliminary data.</text>
</comment>
<dbReference type="AlphaFoldDB" id="A0A919NGX5"/>
<gene>
    <name evidence="2" type="ORF">Ate02nite_05160</name>
</gene>
<dbReference type="Proteomes" id="UP000623608">
    <property type="component" value="Unassembled WGS sequence"/>
</dbReference>
<organism evidence="2 3">
    <name type="scientific">Paractinoplanes tereljensis</name>
    <dbReference type="NCBI Taxonomy" id="571912"/>
    <lineage>
        <taxon>Bacteria</taxon>
        <taxon>Bacillati</taxon>
        <taxon>Actinomycetota</taxon>
        <taxon>Actinomycetes</taxon>
        <taxon>Micromonosporales</taxon>
        <taxon>Micromonosporaceae</taxon>
        <taxon>Paractinoplanes</taxon>
    </lineage>
</organism>
<evidence type="ECO:0000313" key="2">
    <source>
        <dbReference type="EMBL" id="GIF17786.1"/>
    </source>
</evidence>
<dbReference type="CDD" id="cd06587">
    <property type="entry name" value="VOC"/>
    <property type="match status" value="1"/>
</dbReference>
<keyword evidence="3" id="KW-1185">Reference proteome</keyword>
<reference evidence="2" key="1">
    <citation type="submission" date="2021-01" db="EMBL/GenBank/DDBJ databases">
        <title>Whole genome shotgun sequence of Actinoplanes tereljensis NBRC 105297.</title>
        <authorList>
            <person name="Komaki H."/>
            <person name="Tamura T."/>
        </authorList>
    </citation>
    <scope>NUCLEOTIDE SEQUENCE</scope>
    <source>
        <strain evidence="2">NBRC 105297</strain>
    </source>
</reference>
<dbReference type="Gene3D" id="3.10.180.10">
    <property type="entry name" value="2,3-Dihydroxybiphenyl 1,2-Dioxygenase, domain 1"/>
    <property type="match status" value="1"/>
</dbReference>
<evidence type="ECO:0000259" key="1">
    <source>
        <dbReference type="PROSITE" id="PS51819"/>
    </source>
</evidence>
<dbReference type="InterPro" id="IPR029068">
    <property type="entry name" value="Glyas_Bleomycin-R_OHBP_Dase"/>
</dbReference>
<dbReference type="PROSITE" id="PS51819">
    <property type="entry name" value="VOC"/>
    <property type="match status" value="1"/>
</dbReference>
<dbReference type="Pfam" id="PF00903">
    <property type="entry name" value="Glyoxalase"/>
    <property type="match status" value="1"/>
</dbReference>
<dbReference type="RefSeq" id="WP_203798219.1">
    <property type="nucleotide sequence ID" value="NZ_BOMY01000002.1"/>
</dbReference>
<dbReference type="EMBL" id="BOMY01000002">
    <property type="protein sequence ID" value="GIF17786.1"/>
    <property type="molecule type" value="Genomic_DNA"/>
</dbReference>
<proteinExistence type="predicted"/>
<name>A0A919NGX5_9ACTN</name>
<feature type="domain" description="VOC" evidence="1">
    <location>
        <begin position="10"/>
        <end position="127"/>
    </location>
</feature>
<evidence type="ECO:0000313" key="3">
    <source>
        <dbReference type="Proteomes" id="UP000623608"/>
    </source>
</evidence>
<sequence length="133" mass="15039">MTESISPAPQYDGIFTPWLAVTDMDRSIEWYQRVLGFEIEFRADAKVGWCEFITPTKDVYLGLYRMPQVAPGGGAMPTFGVRDLATERARLTAMDVRVQGPDQVIPELISFLTFLDPDGNALMFCQVLHEPRH</sequence>
<dbReference type="InterPro" id="IPR037523">
    <property type="entry name" value="VOC_core"/>
</dbReference>
<dbReference type="SUPFAM" id="SSF54593">
    <property type="entry name" value="Glyoxalase/Bleomycin resistance protein/Dihydroxybiphenyl dioxygenase"/>
    <property type="match status" value="1"/>
</dbReference>